<accession>A0A8H6V457</accession>
<organism evidence="2 3">
    <name type="scientific">Aspergillus felis</name>
    <dbReference type="NCBI Taxonomy" id="1287682"/>
    <lineage>
        <taxon>Eukaryota</taxon>
        <taxon>Fungi</taxon>
        <taxon>Dikarya</taxon>
        <taxon>Ascomycota</taxon>
        <taxon>Pezizomycotina</taxon>
        <taxon>Eurotiomycetes</taxon>
        <taxon>Eurotiomycetidae</taxon>
        <taxon>Eurotiales</taxon>
        <taxon>Aspergillaceae</taxon>
        <taxon>Aspergillus</taxon>
        <taxon>Aspergillus subgen. Fumigati</taxon>
    </lineage>
</organism>
<feature type="compositionally biased region" description="Basic and acidic residues" evidence="1">
    <location>
        <begin position="114"/>
        <end position="124"/>
    </location>
</feature>
<protein>
    <submittedName>
        <fullName evidence="2">Uncharacterized protein</fullName>
    </submittedName>
</protein>
<comment type="caution">
    <text evidence="2">The sequence shown here is derived from an EMBL/GenBank/DDBJ whole genome shotgun (WGS) entry which is preliminary data.</text>
</comment>
<proteinExistence type="predicted"/>
<reference evidence="2" key="1">
    <citation type="submission" date="2020-06" db="EMBL/GenBank/DDBJ databases">
        <title>Draft genome sequences of strains closely related to Aspergillus parafelis and Aspergillus hiratsukae.</title>
        <authorList>
            <person name="Dos Santos R.A.C."/>
            <person name="Rivero-Menendez O."/>
            <person name="Steenwyk J.L."/>
            <person name="Mead M.E."/>
            <person name="Goldman G.H."/>
            <person name="Alastruey-Izquierdo A."/>
            <person name="Rokas A."/>
        </authorList>
    </citation>
    <scope>NUCLEOTIDE SEQUENCE</scope>
    <source>
        <strain evidence="2">CNM-CM5623</strain>
    </source>
</reference>
<feature type="compositionally biased region" description="Low complexity" evidence="1">
    <location>
        <begin position="125"/>
        <end position="139"/>
    </location>
</feature>
<gene>
    <name evidence="2" type="ORF">CNMCM5623_008813</name>
</gene>
<sequence length="146" mass="15411">MIPNSSEAHPLPTHQNINTRLRIGEETRPANSNRTTTTQTQPLIAAGRKATPVPYSPINVPGCIHRREGCVRVGSVARPVGEGDPEVGQDDGGGVSGREEWERGGGAGEEGDDERNVRVRRGDGVKVPPVEDGGVDGVDLGFGEGR</sequence>
<dbReference type="Proteomes" id="UP000654922">
    <property type="component" value="Unassembled WGS sequence"/>
</dbReference>
<name>A0A8H6V457_9EURO</name>
<feature type="compositionally biased region" description="Polar residues" evidence="1">
    <location>
        <begin position="1"/>
        <end position="19"/>
    </location>
</feature>
<feature type="region of interest" description="Disordered" evidence="1">
    <location>
        <begin position="77"/>
        <end position="146"/>
    </location>
</feature>
<feature type="compositionally biased region" description="Polar residues" evidence="1">
    <location>
        <begin position="29"/>
        <end position="42"/>
    </location>
</feature>
<feature type="region of interest" description="Disordered" evidence="1">
    <location>
        <begin position="1"/>
        <end position="55"/>
    </location>
</feature>
<dbReference type="EMBL" id="JACBAE010000689">
    <property type="protein sequence ID" value="KAF7174629.1"/>
    <property type="molecule type" value="Genomic_DNA"/>
</dbReference>
<evidence type="ECO:0000313" key="3">
    <source>
        <dbReference type="Proteomes" id="UP000654922"/>
    </source>
</evidence>
<evidence type="ECO:0000313" key="2">
    <source>
        <dbReference type="EMBL" id="KAF7174629.1"/>
    </source>
</evidence>
<dbReference type="AlphaFoldDB" id="A0A8H6V457"/>
<evidence type="ECO:0000256" key="1">
    <source>
        <dbReference type="SAM" id="MobiDB-lite"/>
    </source>
</evidence>